<feature type="compositionally biased region" description="Low complexity" evidence="1">
    <location>
        <begin position="160"/>
        <end position="171"/>
    </location>
</feature>
<feature type="non-terminal residue" evidence="2">
    <location>
        <position position="313"/>
    </location>
</feature>
<evidence type="ECO:0000313" key="2">
    <source>
        <dbReference type="EMBL" id="KAJ2793330.1"/>
    </source>
</evidence>
<dbReference type="OrthoDB" id="515401at2759"/>
<feature type="compositionally biased region" description="Low complexity" evidence="1">
    <location>
        <begin position="179"/>
        <end position="189"/>
    </location>
</feature>
<feature type="compositionally biased region" description="Acidic residues" evidence="1">
    <location>
        <begin position="64"/>
        <end position="76"/>
    </location>
</feature>
<evidence type="ECO:0000313" key="3">
    <source>
        <dbReference type="Proteomes" id="UP001140094"/>
    </source>
</evidence>
<feature type="region of interest" description="Disordered" evidence="1">
    <location>
        <begin position="64"/>
        <end position="90"/>
    </location>
</feature>
<evidence type="ECO:0000256" key="1">
    <source>
        <dbReference type="SAM" id="MobiDB-lite"/>
    </source>
</evidence>
<proteinExistence type="predicted"/>
<comment type="caution">
    <text evidence="2">The sequence shown here is derived from an EMBL/GenBank/DDBJ whole genome shotgun (WGS) entry which is preliminary data.</text>
</comment>
<dbReference type="Proteomes" id="UP001140094">
    <property type="component" value="Unassembled WGS sequence"/>
</dbReference>
<sequence>MFLELQGALLAAASTPGMHQPAAADMAYALMTQMQEAGKRSAGSGAAQTQQYHHVLPPAVAMDESDNDLDEEDSVPDPESFVVSSSDRPETFSVGTTETLFADASVFAPPNALFLLDEGQPRNAPTTSETHGGSLAAAIAIASAMRTRPQSKAASGRATPAESDAAPSSGSDEGGSDGSGSDSGAASGDEAAKQDVVHNESDDEHSNTFFVDPTALASPSTGMYFDNGSDGGFTRFLNMHVDRQQARGTRTPAFSAAVTSVPLSAATGRTAAAAPTAVSAGLLLDTDLLANPMASLGFGASLMSAPALQPAAP</sequence>
<feature type="region of interest" description="Disordered" evidence="1">
    <location>
        <begin position="146"/>
        <end position="192"/>
    </location>
</feature>
<dbReference type="EMBL" id="JANBUO010002938">
    <property type="protein sequence ID" value="KAJ2793330.1"/>
    <property type="molecule type" value="Genomic_DNA"/>
</dbReference>
<accession>A0A9W8LQ31</accession>
<dbReference type="AlphaFoldDB" id="A0A9W8LQ31"/>
<protein>
    <submittedName>
        <fullName evidence="2">Uncharacterized protein</fullName>
    </submittedName>
</protein>
<reference evidence="2" key="1">
    <citation type="submission" date="2022-07" db="EMBL/GenBank/DDBJ databases">
        <title>Phylogenomic reconstructions and comparative analyses of Kickxellomycotina fungi.</title>
        <authorList>
            <person name="Reynolds N.K."/>
            <person name="Stajich J.E."/>
            <person name="Barry K."/>
            <person name="Grigoriev I.V."/>
            <person name="Crous P."/>
            <person name="Smith M.E."/>
        </authorList>
    </citation>
    <scope>NUCLEOTIDE SEQUENCE</scope>
    <source>
        <strain evidence="2">NRRL 1565</strain>
    </source>
</reference>
<keyword evidence="3" id="KW-1185">Reference proteome</keyword>
<gene>
    <name evidence="2" type="ORF">H4R20_006569</name>
</gene>
<name>A0A9W8LQ31_9FUNG</name>
<organism evidence="2 3">
    <name type="scientific">Coemansia guatemalensis</name>
    <dbReference type="NCBI Taxonomy" id="2761395"/>
    <lineage>
        <taxon>Eukaryota</taxon>
        <taxon>Fungi</taxon>
        <taxon>Fungi incertae sedis</taxon>
        <taxon>Zoopagomycota</taxon>
        <taxon>Kickxellomycotina</taxon>
        <taxon>Kickxellomycetes</taxon>
        <taxon>Kickxellales</taxon>
        <taxon>Kickxellaceae</taxon>
        <taxon>Coemansia</taxon>
    </lineage>
</organism>